<reference evidence="1 2" key="1">
    <citation type="submission" date="2015-09" db="EMBL/GenBank/DDBJ databases">
        <title>Draft genome sequence of Thermus scotoductus strain K1 isolated from a geothermal spring in Nagorno-Karabakh, Armenia.</title>
        <authorList>
            <person name="Saghatelyan A."/>
            <person name="Poghosyan L."/>
            <person name="Panosyan H."/>
            <person name="Birkeland N.-K."/>
        </authorList>
    </citation>
    <scope>NUCLEOTIDE SEQUENCE [LARGE SCALE GENOMIC DNA]</scope>
    <source>
        <strain evidence="1 2">K1</strain>
    </source>
</reference>
<dbReference type="AlphaFoldDB" id="A0A0N0IR34"/>
<keyword evidence="1" id="KW-0808">Transferase</keyword>
<dbReference type="PRINTS" id="PR01210">
    <property type="entry name" value="GGTRANSPTASE"/>
</dbReference>
<dbReference type="InterPro" id="IPR029055">
    <property type="entry name" value="Ntn_hydrolases_N"/>
</dbReference>
<dbReference type="EMBL" id="LJJR01000008">
    <property type="protein sequence ID" value="KPD32335.1"/>
    <property type="molecule type" value="Genomic_DNA"/>
</dbReference>
<dbReference type="PATRIC" id="fig|37636.3.peg.2584"/>
<proteinExistence type="predicted"/>
<dbReference type="Gene3D" id="3.60.20.40">
    <property type="match status" value="1"/>
</dbReference>
<comment type="caution">
    <text evidence="1">The sequence shown here is derived from an EMBL/GenBank/DDBJ whole genome shotgun (WGS) entry which is preliminary data.</text>
</comment>
<dbReference type="SUPFAM" id="SSF56235">
    <property type="entry name" value="N-terminal nucleophile aminohydrolases (Ntn hydrolases)"/>
    <property type="match status" value="1"/>
</dbReference>
<evidence type="ECO:0000313" key="1">
    <source>
        <dbReference type="EMBL" id="KPD32335.1"/>
    </source>
</evidence>
<dbReference type="Proteomes" id="UP000053099">
    <property type="component" value="Unassembled WGS sequence"/>
</dbReference>
<accession>A0A0N0IR34</accession>
<dbReference type="PANTHER" id="PTHR43881:SF1">
    <property type="entry name" value="GAMMA-GLUTAMYLTRANSPEPTIDASE (AFU_ORTHOLOGUE AFUA_4G13580)"/>
    <property type="match status" value="1"/>
</dbReference>
<dbReference type="InterPro" id="IPR052896">
    <property type="entry name" value="GGT-like_enzyme"/>
</dbReference>
<protein>
    <submittedName>
        <fullName evidence="1">Gamma-glutamyltransferase</fullName>
    </submittedName>
</protein>
<sequence length="545" mass="58569">MDLTYYPYPSRRHVVMGRRGAVATSQPLAALAGMEMLLKGGNAVDAAIAMAATLTVVEPTSNGIGGDLFAMVWDGRLHGLNASGKSPLSLTPERIPEGGMPERGWFPVTVPGAVSGWRALHERFGRLPFPEVLSPAIRYAEEGFPVGPETARAWRRAEGIYLPLRGLEFRAFQEVFFPQGRAPRAGEVWRSPGHAKTLREIGESYGESLYRGKLAEAIAGFSEATGGLLSLEDLKAHEPEWVEALSVNYRGLTVHELPPNGQGIAALLALAILEGFDLKPEDPFSYHVQIEAMRLALADAFRYVADSRYLEKPPQALLSPEYVASRRSLIGERALPQALPEVRPGGTVYLAAADGELMVSLIQSNYQGFGAGVLIPQTGIALQNRGLGFSLEEGHPNRLGPGKKPYHTIIPGFLTQEGKPVGPFGVMGGFMQPQGHVQVVVALADFGLNPQAALDRPRWQVVPGRGGDASRGEKPGDRVILEPGIPQATALVLKDLGHRVAYEVEPGLFGRGQVILRRGQAQGGHAEEVLVAASDPRAEGLGLAW</sequence>
<organism evidence="1 2">
    <name type="scientific">Thermus scotoductus</name>
    <dbReference type="NCBI Taxonomy" id="37636"/>
    <lineage>
        <taxon>Bacteria</taxon>
        <taxon>Thermotogati</taxon>
        <taxon>Deinococcota</taxon>
        <taxon>Deinococci</taxon>
        <taxon>Thermales</taxon>
        <taxon>Thermaceae</taxon>
        <taxon>Thermus</taxon>
    </lineage>
</organism>
<dbReference type="InterPro" id="IPR043138">
    <property type="entry name" value="GGT_lsub"/>
</dbReference>
<dbReference type="GO" id="GO:0016740">
    <property type="term" value="F:transferase activity"/>
    <property type="evidence" value="ECO:0007669"/>
    <property type="project" value="UniProtKB-KW"/>
</dbReference>
<dbReference type="Gene3D" id="1.10.246.130">
    <property type="match status" value="1"/>
</dbReference>
<dbReference type="InterPro" id="IPR043137">
    <property type="entry name" value="GGT_ssub_C"/>
</dbReference>
<evidence type="ECO:0000313" key="2">
    <source>
        <dbReference type="Proteomes" id="UP000053099"/>
    </source>
</evidence>
<dbReference type="Pfam" id="PF01019">
    <property type="entry name" value="G_glu_transpept"/>
    <property type="match status" value="1"/>
</dbReference>
<name>A0A0N0IR34_THESC</name>
<dbReference type="PANTHER" id="PTHR43881">
    <property type="entry name" value="GAMMA-GLUTAMYLTRANSPEPTIDASE (AFU_ORTHOLOGUE AFUA_4G13580)"/>
    <property type="match status" value="1"/>
</dbReference>
<gene>
    <name evidence="1" type="ORF">AN926_04205</name>
</gene>